<reference evidence="2" key="1">
    <citation type="submission" date="2020-10" db="EMBL/GenBank/DDBJ databases">
        <authorList>
            <person name="Gilroy R."/>
        </authorList>
    </citation>
    <scope>NUCLEOTIDE SEQUENCE</scope>
    <source>
        <strain evidence="2">11159</strain>
    </source>
</reference>
<evidence type="ECO:0000313" key="3">
    <source>
        <dbReference type="Proteomes" id="UP000823613"/>
    </source>
</evidence>
<organism evidence="2 3">
    <name type="scientific">Candidatus Onthovivens merdipullorum</name>
    <dbReference type="NCBI Taxonomy" id="2840889"/>
    <lineage>
        <taxon>Bacteria</taxon>
        <taxon>Bacillati</taxon>
        <taxon>Bacillota</taxon>
        <taxon>Bacilli</taxon>
        <taxon>Bacillales</taxon>
        <taxon>Candidatus Onthovivens</taxon>
    </lineage>
</organism>
<gene>
    <name evidence="2" type="ORF">IAC58_04295</name>
</gene>
<protein>
    <submittedName>
        <fullName evidence="2">Uncharacterized protein</fullName>
    </submittedName>
</protein>
<dbReference type="AlphaFoldDB" id="A0A9D9DHH4"/>
<dbReference type="EMBL" id="JADIMY010000086">
    <property type="protein sequence ID" value="MBO8427757.1"/>
    <property type="molecule type" value="Genomic_DNA"/>
</dbReference>
<name>A0A9D9DHH4_9BACL</name>
<feature type="transmembrane region" description="Helical" evidence="1">
    <location>
        <begin position="7"/>
        <end position="29"/>
    </location>
</feature>
<sequence>MGEIKGQLLGIVLVLSIFGIVATALTTAFTNVSDDVVTKIESSTEITPAAQNNDLLSF</sequence>
<dbReference type="Proteomes" id="UP000823613">
    <property type="component" value="Unassembled WGS sequence"/>
</dbReference>
<keyword evidence="1" id="KW-0812">Transmembrane</keyword>
<comment type="caution">
    <text evidence="2">The sequence shown here is derived from an EMBL/GenBank/DDBJ whole genome shotgun (WGS) entry which is preliminary data.</text>
</comment>
<proteinExistence type="predicted"/>
<keyword evidence="1" id="KW-1133">Transmembrane helix</keyword>
<evidence type="ECO:0000313" key="2">
    <source>
        <dbReference type="EMBL" id="MBO8427757.1"/>
    </source>
</evidence>
<keyword evidence="1" id="KW-0472">Membrane</keyword>
<accession>A0A9D9DHH4</accession>
<evidence type="ECO:0000256" key="1">
    <source>
        <dbReference type="SAM" id="Phobius"/>
    </source>
</evidence>
<reference evidence="2" key="2">
    <citation type="journal article" date="2021" name="PeerJ">
        <title>Extensive microbial diversity within the chicken gut microbiome revealed by metagenomics and culture.</title>
        <authorList>
            <person name="Gilroy R."/>
            <person name="Ravi A."/>
            <person name="Getino M."/>
            <person name="Pursley I."/>
            <person name="Horton D.L."/>
            <person name="Alikhan N.F."/>
            <person name="Baker D."/>
            <person name="Gharbi K."/>
            <person name="Hall N."/>
            <person name="Watson M."/>
            <person name="Adriaenssens E.M."/>
            <person name="Foster-Nyarko E."/>
            <person name="Jarju S."/>
            <person name="Secka A."/>
            <person name="Antonio M."/>
            <person name="Oren A."/>
            <person name="Chaudhuri R.R."/>
            <person name="La Ragione R."/>
            <person name="Hildebrand F."/>
            <person name="Pallen M.J."/>
        </authorList>
    </citation>
    <scope>NUCLEOTIDE SEQUENCE</scope>
    <source>
        <strain evidence="2">11159</strain>
    </source>
</reference>